<evidence type="ECO:0000256" key="1">
    <source>
        <dbReference type="SAM" id="MobiDB-lite"/>
    </source>
</evidence>
<dbReference type="RefSeq" id="WP_406794151.1">
    <property type="nucleotide sequence ID" value="NZ_JBJHZX010000045.1"/>
</dbReference>
<evidence type="ECO:0000256" key="2">
    <source>
        <dbReference type="SAM" id="SignalP"/>
    </source>
</evidence>
<evidence type="ECO:0008006" key="5">
    <source>
        <dbReference type="Google" id="ProtNLM"/>
    </source>
</evidence>
<reference evidence="3 4" key="1">
    <citation type="submission" date="2024-11" db="EMBL/GenBank/DDBJ databases">
        <authorList>
            <person name="Heng Y.C."/>
            <person name="Lim A.C.H."/>
            <person name="Lee J.K.Y."/>
            <person name="Kittelmann S."/>
        </authorList>
    </citation>
    <scope>NUCLEOTIDE SEQUENCE [LARGE SCALE GENOMIC DNA]</scope>
    <source>
        <strain evidence="3 4">WILCCON 0269</strain>
    </source>
</reference>
<feature type="compositionally biased region" description="Basic and acidic residues" evidence="1">
    <location>
        <begin position="147"/>
        <end position="160"/>
    </location>
</feature>
<proteinExistence type="predicted"/>
<keyword evidence="4" id="KW-1185">Reference proteome</keyword>
<sequence length="195" mass="21395">MLKMKYKLLSALVIAAPLLVNTGIVTTVHAASCTNSTQTVISKVSCYSSVDFKTKLDTLVAEGVITQDQEIAILNLYYDGEITTISNFKTHLDTLVTVGTITTNHKISILNLFNNWGSNWQLSAPPNGYRHNSSVSDKSKTNYSMSDKSKNSKSSYDKSKTNCSTSDKSKNNKSTSDKSKNNCLTSDKSKTNRSK</sequence>
<name>A0ABW8SQH0_9CLOT</name>
<dbReference type="EMBL" id="JBJHZX010000045">
    <property type="protein sequence ID" value="MFL0198041.1"/>
    <property type="molecule type" value="Genomic_DNA"/>
</dbReference>
<gene>
    <name evidence="3" type="ORF">ACJDU8_21105</name>
</gene>
<keyword evidence="2" id="KW-0732">Signal</keyword>
<feature type="compositionally biased region" description="Basic and acidic residues" evidence="1">
    <location>
        <begin position="167"/>
        <end position="180"/>
    </location>
</feature>
<feature type="chain" id="PRO_5047346212" description="DUF2680 domain-containing protein" evidence="2">
    <location>
        <begin position="31"/>
        <end position="195"/>
    </location>
</feature>
<evidence type="ECO:0000313" key="3">
    <source>
        <dbReference type="EMBL" id="MFL0198041.1"/>
    </source>
</evidence>
<organism evidence="3 4">
    <name type="scientific">Candidatus Clostridium eludens</name>
    <dbReference type="NCBI Taxonomy" id="3381663"/>
    <lineage>
        <taxon>Bacteria</taxon>
        <taxon>Bacillati</taxon>
        <taxon>Bacillota</taxon>
        <taxon>Clostridia</taxon>
        <taxon>Eubacteriales</taxon>
        <taxon>Clostridiaceae</taxon>
        <taxon>Clostridium</taxon>
    </lineage>
</organism>
<feature type="signal peptide" evidence="2">
    <location>
        <begin position="1"/>
        <end position="30"/>
    </location>
</feature>
<comment type="caution">
    <text evidence="3">The sequence shown here is derived from an EMBL/GenBank/DDBJ whole genome shotgun (WGS) entry which is preliminary data.</text>
</comment>
<dbReference type="Proteomes" id="UP001623660">
    <property type="component" value="Unassembled WGS sequence"/>
</dbReference>
<feature type="region of interest" description="Disordered" evidence="1">
    <location>
        <begin position="128"/>
        <end position="195"/>
    </location>
</feature>
<accession>A0ABW8SQH0</accession>
<evidence type="ECO:0000313" key="4">
    <source>
        <dbReference type="Proteomes" id="UP001623660"/>
    </source>
</evidence>
<protein>
    <recommendedName>
        <fullName evidence="5">DUF2680 domain-containing protein</fullName>
    </recommendedName>
</protein>